<dbReference type="InterPro" id="IPR011990">
    <property type="entry name" value="TPR-like_helical_dom_sf"/>
</dbReference>
<dbReference type="SUPFAM" id="SSF48452">
    <property type="entry name" value="TPR-like"/>
    <property type="match status" value="1"/>
</dbReference>
<dbReference type="Gene3D" id="1.25.40.10">
    <property type="entry name" value="Tetratricopeptide repeat domain"/>
    <property type="match status" value="1"/>
</dbReference>
<protein>
    <recommendedName>
        <fullName evidence="4">Tetratricopeptide repeat protein</fullName>
    </recommendedName>
</protein>
<dbReference type="RefSeq" id="WP_277833090.1">
    <property type="nucleotide sequence ID" value="NZ_JAAIVF010000003.1"/>
</dbReference>
<gene>
    <name evidence="2" type="ORF">NVS88_04960</name>
</gene>
<keyword evidence="3" id="KW-1185">Reference proteome</keyword>
<dbReference type="Proteomes" id="UP001152755">
    <property type="component" value="Unassembled WGS sequence"/>
</dbReference>
<dbReference type="EMBL" id="JANRHA010000002">
    <property type="protein sequence ID" value="MDG3013905.1"/>
    <property type="molecule type" value="Genomic_DNA"/>
</dbReference>
<evidence type="ECO:0000256" key="1">
    <source>
        <dbReference type="SAM" id="Phobius"/>
    </source>
</evidence>
<comment type="caution">
    <text evidence="2">The sequence shown here is derived from an EMBL/GenBank/DDBJ whole genome shotgun (WGS) entry which is preliminary data.</text>
</comment>
<keyword evidence="1" id="KW-1133">Transmembrane helix</keyword>
<organism evidence="2 3">
    <name type="scientific">Speluncibacter jeojiensis</name>
    <dbReference type="NCBI Taxonomy" id="2710754"/>
    <lineage>
        <taxon>Bacteria</taxon>
        <taxon>Bacillati</taxon>
        <taxon>Actinomycetota</taxon>
        <taxon>Actinomycetes</taxon>
        <taxon>Mycobacteriales</taxon>
        <taxon>Speluncibacteraceae</taxon>
        <taxon>Speluncibacter</taxon>
    </lineage>
</organism>
<accession>A0A9X4LX03</accession>
<sequence>MVYFVLLGRQGIELIQMGGVGPIGMGIGVLILPFLGIWITWSTLRAGVRHQQLARRMHEEGLELDVADLPKMPSGRVERGAADELFAQVKSEWEVDPDNWRSNYRLARAYDYAGDRRRARDIMRRAVALEERERSHETH</sequence>
<name>A0A9X4LX03_9ACTN</name>
<evidence type="ECO:0000313" key="2">
    <source>
        <dbReference type="EMBL" id="MDG3013905.1"/>
    </source>
</evidence>
<dbReference type="AlphaFoldDB" id="A0A9X4LX03"/>
<proteinExistence type="predicted"/>
<reference evidence="2" key="1">
    <citation type="submission" date="2022-08" db="EMBL/GenBank/DDBJ databases">
        <title>Genome analysis of Corynebacteriales strain.</title>
        <authorList>
            <person name="Lee S.D."/>
        </authorList>
    </citation>
    <scope>NUCLEOTIDE SEQUENCE</scope>
    <source>
        <strain evidence="2">D3-21</strain>
    </source>
</reference>
<keyword evidence="1" id="KW-0812">Transmembrane</keyword>
<keyword evidence="1" id="KW-0472">Membrane</keyword>
<evidence type="ECO:0000313" key="3">
    <source>
        <dbReference type="Proteomes" id="UP001152755"/>
    </source>
</evidence>
<feature type="transmembrane region" description="Helical" evidence="1">
    <location>
        <begin position="20"/>
        <end position="41"/>
    </location>
</feature>
<evidence type="ECO:0008006" key="4">
    <source>
        <dbReference type="Google" id="ProtNLM"/>
    </source>
</evidence>